<evidence type="ECO:0000313" key="4">
    <source>
        <dbReference type="EMBL" id="ODQ63039.1"/>
    </source>
</evidence>
<dbReference type="Pfam" id="PF04425">
    <property type="entry name" value="Bul1_N"/>
    <property type="match status" value="1"/>
</dbReference>
<feature type="compositionally biased region" description="Polar residues" evidence="1">
    <location>
        <begin position="25"/>
        <end position="64"/>
    </location>
</feature>
<proteinExistence type="predicted"/>
<dbReference type="GeneID" id="30198510"/>
<sequence>MYRAFQFTPSKDSAESSSHYEEPPNYTNPQNDSGSDSEPFTDGSSTRLTTPTSALSESNANSPAAGSFEEFESSYADKVHTLPHADFKELEVSINVTKDAPIDTKKSYEKEALLKEYTSGDIVHGNVIIHNTSDKPIQFQMFHVTLEGYITIVDKDNKKQFIKRFLTMVDMSASWSHGCVSPAANISFDPLSKDEEGCVLGLRYDRIIEAHTKHKKFFAFKFPYSLLDNVCRHQQEVHSLLPPSFGVDRVKSNGKFSRIPFSPALNYGHLGTHGSPILTNDISEAKLCVSYSINAKVIGSSQKIPTALCVWKEEEYALRFIPFGFAVPLFSSKKCLDSMVQSIEHGFQMASRALKLKVEGKLDEVRRFDLEIKHRQLRVSSNDYAGNQTQSFPLRNKSFGGSDFSKVEAHLKYLYPRSTSSFLTARVKANQTGITKSGLIKISTTIPKDGLPYKSPKLLKKINEVSNLSETGLKNYDVLSSSLSMTEKQKLTKLRLYLNFTPSDNSLEVAPPPIKFVKTTLLVFNIYSSSPIPIKLSQDLFLEEKNLEQLKSKFDGYYKAFTELQSELKSNSIEINSYLDNSILQDIISMKDLQVDKFSIQAFDSSIDESTWNLSKKAEDRRIWERDITLSFTFKEKMSETLIPNFQSCILSRVYSIGVKFGFKNGQSCELFVPIRIRKFDDL</sequence>
<dbReference type="InterPro" id="IPR007519">
    <property type="entry name" value="Bul1_N"/>
</dbReference>
<dbReference type="RefSeq" id="XP_019042246.1">
    <property type="nucleotide sequence ID" value="XM_019181264.1"/>
</dbReference>
<feature type="compositionally biased region" description="Basic and acidic residues" evidence="1">
    <location>
        <begin position="12"/>
        <end position="22"/>
    </location>
</feature>
<dbReference type="PANTHER" id="PTHR31904">
    <property type="entry name" value="BYPASS OF STOP CODON PROTEIN 5-RELATED"/>
    <property type="match status" value="1"/>
</dbReference>
<feature type="domain" description="Bul1 C-terminal" evidence="3">
    <location>
        <begin position="474"/>
        <end position="581"/>
    </location>
</feature>
<accession>A0A1E3PC92</accession>
<name>A0A1E3PC92_WICAA</name>
<feature type="domain" description="Bul1 C-terminal" evidence="3">
    <location>
        <begin position="601"/>
        <end position="680"/>
    </location>
</feature>
<dbReference type="InterPro" id="IPR022794">
    <property type="entry name" value="Bul1_C"/>
</dbReference>
<organism evidence="4 5">
    <name type="scientific">Wickerhamomyces anomalus (strain ATCC 58044 / CBS 1984 / NCYC 433 / NRRL Y-366-8)</name>
    <name type="common">Yeast</name>
    <name type="synonym">Hansenula anomala</name>
    <dbReference type="NCBI Taxonomy" id="683960"/>
    <lineage>
        <taxon>Eukaryota</taxon>
        <taxon>Fungi</taxon>
        <taxon>Dikarya</taxon>
        <taxon>Ascomycota</taxon>
        <taxon>Saccharomycotina</taxon>
        <taxon>Saccharomycetes</taxon>
        <taxon>Phaffomycetales</taxon>
        <taxon>Wickerhamomycetaceae</taxon>
        <taxon>Wickerhamomyces</taxon>
    </lineage>
</organism>
<dbReference type="Pfam" id="PF04426">
    <property type="entry name" value="Bul1_C"/>
    <property type="match status" value="2"/>
</dbReference>
<protein>
    <recommendedName>
        <fullName evidence="6">Bul1 N-terminal domain-containing protein</fullName>
    </recommendedName>
</protein>
<reference evidence="4 5" key="1">
    <citation type="journal article" date="2016" name="Proc. Natl. Acad. Sci. U.S.A.">
        <title>Comparative genomics of biotechnologically important yeasts.</title>
        <authorList>
            <person name="Riley R."/>
            <person name="Haridas S."/>
            <person name="Wolfe K.H."/>
            <person name="Lopes M.R."/>
            <person name="Hittinger C.T."/>
            <person name="Goeker M."/>
            <person name="Salamov A.A."/>
            <person name="Wisecaver J.H."/>
            <person name="Long T.M."/>
            <person name="Calvey C.H."/>
            <person name="Aerts A.L."/>
            <person name="Barry K.W."/>
            <person name="Choi C."/>
            <person name="Clum A."/>
            <person name="Coughlan A.Y."/>
            <person name="Deshpande S."/>
            <person name="Douglass A.P."/>
            <person name="Hanson S.J."/>
            <person name="Klenk H.-P."/>
            <person name="LaButti K.M."/>
            <person name="Lapidus A."/>
            <person name="Lindquist E.A."/>
            <person name="Lipzen A.M."/>
            <person name="Meier-Kolthoff J.P."/>
            <person name="Ohm R.A."/>
            <person name="Otillar R.P."/>
            <person name="Pangilinan J.L."/>
            <person name="Peng Y."/>
            <person name="Rokas A."/>
            <person name="Rosa C.A."/>
            <person name="Scheuner C."/>
            <person name="Sibirny A.A."/>
            <person name="Slot J.C."/>
            <person name="Stielow J.B."/>
            <person name="Sun H."/>
            <person name="Kurtzman C.P."/>
            <person name="Blackwell M."/>
            <person name="Grigoriev I.V."/>
            <person name="Jeffries T.W."/>
        </authorList>
    </citation>
    <scope>NUCLEOTIDE SEQUENCE [LARGE SCALE GENOMIC DNA]</scope>
    <source>
        <strain evidence="5">ATCC 58044 / CBS 1984 / NCYC 433 / NRRL Y-366-8</strain>
    </source>
</reference>
<dbReference type="STRING" id="683960.A0A1E3PC92"/>
<evidence type="ECO:0000259" key="3">
    <source>
        <dbReference type="Pfam" id="PF04426"/>
    </source>
</evidence>
<feature type="region of interest" description="Disordered" evidence="1">
    <location>
        <begin position="1"/>
        <end position="67"/>
    </location>
</feature>
<evidence type="ECO:0000256" key="1">
    <source>
        <dbReference type="SAM" id="MobiDB-lite"/>
    </source>
</evidence>
<dbReference type="InterPro" id="IPR039634">
    <property type="entry name" value="Bul1-like"/>
</dbReference>
<evidence type="ECO:0000259" key="2">
    <source>
        <dbReference type="Pfam" id="PF04425"/>
    </source>
</evidence>
<gene>
    <name evidence="4" type="ORF">WICANDRAFT_26456</name>
</gene>
<dbReference type="OrthoDB" id="3977431at2759"/>
<dbReference type="AlphaFoldDB" id="A0A1E3PC92"/>
<dbReference type="InterPro" id="IPR014752">
    <property type="entry name" value="Arrestin-like_C"/>
</dbReference>
<evidence type="ECO:0008006" key="6">
    <source>
        <dbReference type="Google" id="ProtNLM"/>
    </source>
</evidence>
<dbReference type="Proteomes" id="UP000094112">
    <property type="component" value="Unassembled WGS sequence"/>
</dbReference>
<feature type="domain" description="Bul1 N-terminal" evidence="2">
    <location>
        <begin position="23"/>
        <end position="372"/>
    </location>
</feature>
<dbReference type="Gene3D" id="2.60.40.640">
    <property type="match status" value="1"/>
</dbReference>
<evidence type="ECO:0000313" key="5">
    <source>
        <dbReference type="Proteomes" id="UP000094112"/>
    </source>
</evidence>
<dbReference type="PANTHER" id="PTHR31904:SF1">
    <property type="entry name" value="BYPASS OF STOP CODON PROTEIN 5-RELATED"/>
    <property type="match status" value="1"/>
</dbReference>
<keyword evidence="5" id="KW-1185">Reference proteome</keyword>
<dbReference type="EMBL" id="KV454208">
    <property type="protein sequence ID" value="ODQ63039.1"/>
    <property type="molecule type" value="Genomic_DNA"/>
</dbReference>